<feature type="region of interest" description="Disordered" evidence="1">
    <location>
        <begin position="120"/>
        <end position="140"/>
    </location>
</feature>
<gene>
    <name evidence="3" type="ORF">GQ602_002107</name>
</gene>
<dbReference type="AlphaFoldDB" id="A0A8H4VF83"/>
<reference evidence="3 4" key="1">
    <citation type="journal article" date="2020" name="G3 (Bethesda)">
        <title>Genetic Underpinnings of Host Manipulation by Ophiocordyceps as Revealed by Comparative Transcriptomics.</title>
        <authorList>
            <person name="Will I."/>
            <person name="Das B."/>
            <person name="Trinh T."/>
            <person name="Brachmann A."/>
            <person name="Ohm R.A."/>
            <person name="de Bekker C."/>
        </authorList>
    </citation>
    <scope>NUCLEOTIDE SEQUENCE [LARGE SCALE GENOMIC DNA]</scope>
    <source>
        <strain evidence="3 4">EC05</strain>
    </source>
</reference>
<evidence type="ECO:0000313" key="4">
    <source>
        <dbReference type="Proteomes" id="UP000562929"/>
    </source>
</evidence>
<dbReference type="OrthoDB" id="424402at2759"/>
<evidence type="ECO:0000313" key="3">
    <source>
        <dbReference type="EMBL" id="KAF4591808.1"/>
    </source>
</evidence>
<dbReference type="GO" id="GO:0003676">
    <property type="term" value="F:nucleic acid binding"/>
    <property type="evidence" value="ECO:0007669"/>
    <property type="project" value="InterPro"/>
</dbReference>
<dbReference type="Pfam" id="PF01918">
    <property type="entry name" value="Alba"/>
    <property type="match status" value="1"/>
</dbReference>
<name>A0A8H4VF83_9HYPO</name>
<comment type="caution">
    <text evidence="3">The sequence shown here is derived from an EMBL/GenBank/DDBJ whole genome shotgun (WGS) entry which is preliminary data.</text>
</comment>
<feature type="region of interest" description="Disordered" evidence="1">
    <location>
        <begin position="1"/>
        <end position="30"/>
    </location>
</feature>
<feature type="compositionally biased region" description="Acidic residues" evidence="1">
    <location>
        <begin position="128"/>
        <end position="139"/>
    </location>
</feature>
<organism evidence="3 4">
    <name type="scientific">Ophiocordyceps camponoti-floridani</name>
    <dbReference type="NCBI Taxonomy" id="2030778"/>
    <lineage>
        <taxon>Eukaryota</taxon>
        <taxon>Fungi</taxon>
        <taxon>Dikarya</taxon>
        <taxon>Ascomycota</taxon>
        <taxon>Pezizomycotina</taxon>
        <taxon>Sordariomycetes</taxon>
        <taxon>Hypocreomycetidae</taxon>
        <taxon>Hypocreales</taxon>
        <taxon>Ophiocordycipitaceae</taxon>
        <taxon>Ophiocordyceps</taxon>
    </lineage>
</organism>
<dbReference type="Proteomes" id="UP000562929">
    <property type="component" value="Unassembled WGS sequence"/>
</dbReference>
<proteinExistence type="predicted"/>
<feature type="domain" description="DNA/RNA-binding protein Alba-like" evidence="2">
    <location>
        <begin position="54"/>
        <end position="114"/>
    </location>
</feature>
<accession>A0A8H4VF83</accession>
<evidence type="ECO:0000256" key="1">
    <source>
        <dbReference type="SAM" id="MobiDB-lite"/>
    </source>
</evidence>
<protein>
    <submittedName>
        <fullName evidence="3">Alba domain-containing protein</fullName>
    </submittedName>
</protein>
<keyword evidence="4" id="KW-1185">Reference proteome</keyword>
<evidence type="ECO:0000259" key="2">
    <source>
        <dbReference type="Pfam" id="PF01918"/>
    </source>
</evidence>
<dbReference type="EMBL" id="JAACLJ010000002">
    <property type="protein sequence ID" value="KAF4591808.1"/>
    <property type="molecule type" value="Genomic_DNA"/>
</dbReference>
<feature type="compositionally biased region" description="Basic and acidic residues" evidence="1">
    <location>
        <begin position="9"/>
        <end position="22"/>
    </location>
</feature>
<dbReference type="InterPro" id="IPR002775">
    <property type="entry name" value="DNA/RNA-bd_Alba-like"/>
</dbReference>
<sequence length="202" mass="22223">MTATYKRPRPQDVPEEQREPKRPRIQPPVTLSAPHEVIVAALQPQHDVLVASVISSTQIRKRVSSATAHLGATTTSAKARVVLLHARPAQVCKLITVVEHCKRLVRPCYQYNQLFDLPVETSQTGSNDNDDDDDDEDKDGFEVMDTSRLEKAVVLSPPRRPVKSMRVFLAAQPIPELEARPGVTLQAGHVAVSPGKQEESAG</sequence>